<dbReference type="InterPro" id="IPR003442">
    <property type="entry name" value="T6A_TsaE"/>
</dbReference>
<evidence type="ECO:0000256" key="4">
    <source>
        <dbReference type="ARBA" id="ARBA00022490"/>
    </source>
</evidence>
<dbReference type="GO" id="GO:0005524">
    <property type="term" value="F:ATP binding"/>
    <property type="evidence" value="ECO:0007669"/>
    <property type="project" value="UniProtKB-KW"/>
</dbReference>
<name>A0A6I3S493_9BURK</name>
<organism evidence="11 12">
    <name type="scientific">Parasutterella excrementihominis</name>
    <dbReference type="NCBI Taxonomy" id="487175"/>
    <lineage>
        <taxon>Bacteria</taxon>
        <taxon>Pseudomonadati</taxon>
        <taxon>Pseudomonadota</taxon>
        <taxon>Betaproteobacteria</taxon>
        <taxon>Burkholderiales</taxon>
        <taxon>Sutterellaceae</taxon>
        <taxon>Parasutterella</taxon>
    </lineage>
</organism>
<dbReference type="GO" id="GO:0005737">
    <property type="term" value="C:cytoplasm"/>
    <property type="evidence" value="ECO:0007669"/>
    <property type="project" value="UniProtKB-SubCell"/>
</dbReference>
<dbReference type="GO" id="GO:0016740">
    <property type="term" value="F:transferase activity"/>
    <property type="evidence" value="ECO:0007669"/>
    <property type="project" value="UniProtKB-KW"/>
</dbReference>
<evidence type="ECO:0000256" key="3">
    <source>
        <dbReference type="ARBA" id="ARBA00019010"/>
    </source>
</evidence>
<accession>A0A6I3S493</accession>
<dbReference type="AlphaFoldDB" id="A0A6I3S493"/>
<dbReference type="InterPro" id="IPR027417">
    <property type="entry name" value="P-loop_NTPase"/>
</dbReference>
<keyword evidence="7" id="KW-0547">Nucleotide-binding</keyword>
<dbReference type="RefSeq" id="WP_008863706.1">
    <property type="nucleotide sequence ID" value="NZ_CALXOM010000028.1"/>
</dbReference>
<evidence type="ECO:0000256" key="10">
    <source>
        <dbReference type="ARBA" id="ARBA00032441"/>
    </source>
</evidence>
<keyword evidence="6" id="KW-0479">Metal-binding</keyword>
<evidence type="ECO:0000313" key="12">
    <source>
        <dbReference type="Proteomes" id="UP000462362"/>
    </source>
</evidence>
<dbReference type="EMBL" id="WNCL01000013">
    <property type="protein sequence ID" value="MTU43108.1"/>
    <property type="molecule type" value="Genomic_DNA"/>
</dbReference>
<sequence>MNTDAHSLEFHLADEEATSELGARLARALDSVKSEILEKGLNIKLVGDLGAGKTYLMRSALRALGFEGRVKSPTFSLLETYKVDGFTVNHFDFYRFEDPVEFEEAGFRENYGPGRVVASEWTSKAEPFVPQPDLTITLKNEGDGRVCDISADSALGNQVLEVLKK</sequence>
<reference evidence="11 12" key="1">
    <citation type="journal article" date="2019" name="Nat. Med.">
        <title>A library of human gut bacterial isolates paired with longitudinal multiomics data enables mechanistic microbiome research.</title>
        <authorList>
            <person name="Poyet M."/>
            <person name="Groussin M."/>
            <person name="Gibbons S.M."/>
            <person name="Avila-Pacheco J."/>
            <person name="Jiang X."/>
            <person name="Kearney S.M."/>
            <person name="Perrotta A.R."/>
            <person name="Berdy B."/>
            <person name="Zhao S."/>
            <person name="Lieberman T.D."/>
            <person name="Swanson P.K."/>
            <person name="Smith M."/>
            <person name="Roesemann S."/>
            <person name="Alexander J.E."/>
            <person name="Rich S.A."/>
            <person name="Livny J."/>
            <person name="Vlamakis H."/>
            <person name="Clish C."/>
            <person name="Bullock K."/>
            <person name="Deik A."/>
            <person name="Scott J."/>
            <person name="Pierce K.A."/>
            <person name="Xavier R.J."/>
            <person name="Alm E.J."/>
        </authorList>
    </citation>
    <scope>NUCLEOTIDE SEQUENCE [LARGE SCALE GENOMIC DNA]</scope>
    <source>
        <strain evidence="11 12">BIOML-A2</strain>
    </source>
</reference>
<keyword evidence="11" id="KW-0808">Transferase</keyword>
<evidence type="ECO:0000256" key="1">
    <source>
        <dbReference type="ARBA" id="ARBA00004496"/>
    </source>
</evidence>
<keyword evidence="5" id="KW-0819">tRNA processing</keyword>
<dbReference type="GO" id="GO:0046872">
    <property type="term" value="F:metal ion binding"/>
    <property type="evidence" value="ECO:0007669"/>
    <property type="project" value="UniProtKB-KW"/>
</dbReference>
<dbReference type="Proteomes" id="UP000462362">
    <property type="component" value="Unassembled WGS sequence"/>
</dbReference>
<dbReference type="Pfam" id="PF02367">
    <property type="entry name" value="TsaE"/>
    <property type="match status" value="1"/>
</dbReference>
<keyword evidence="8" id="KW-0067">ATP-binding</keyword>
<dbReference type="GeneID" id="43348217"/>
<proteinExistence type="inferred from homology"/>
<keyword evidence="9" id="KW-0460">Magnesium</keyword>
<evidence type="ECO:0000256" key="9">
    <source>
        <dbReference type="ARBA" id="ARBA00022842"/>
    </source>
</evidence>
<evidence type="ECO:0000256" key="2">
    <source>
        <dbReference type="ARBA" id="ARBA00007599"/>
    </source>
</evidence>
<dbReference type="NCBIfam" id="TIGR00150">
    <property type="entry name" value="T6A_YjeE"/>
    <property type="match status" value="1"/>
</dbReference>
<evidence type="ECO:0000313" key="11">
    <source>
        <dbReference type="EMBL" id="MTU43108.1"/>
    </source>
</evidence>
<dbReference type="Gene3D" id="3.40.50.300">
    <property type="entry name" value="P-loop containing nucleotide triphosphate hydrolases"/>
    <property type="match status" value="1"/>
</dbReference>
<dbReference type="PANTHER" id="PTHR33540:SF2">
    <property type="entry name" value="TRNA THREONYLCARBAMOYLADENOSINE BIOSYNTHESIS PROTEIN TSAE"/>
    <property type="match status" value="1"/>
</dbReference>
<dbReference type="PANTHER" id="PTHR33540">
    <property type="entry name" value="TRNA THREONYLCARBAMOYLADENOSINE BIOSYNTHESIS PROTEIN TSAE"/>
    <property type="match status" value="1"/>
</dbReference>
<dbReference type="GO" id="GO:0002949">
    <property type="term" value="P:tRNA threonylcarbamoyladenosine modification"/>
    <property type="evidence" value="ECO:0007669"/>
    <property type="project" value="InterPro"/>
</dbReference>
<evidence type="ECO:0000256" key="7">
    <source>
        <dbReference type="ARBA" id="ARBA00022741"/>
    </source>
</evidence>
<keyword evidence="4" id="KW-0963">Cytoplasm</keyword>
<dbReference type="SUPFAM" id="SSF52540">
    <property type="entry name" value="P-loop containing nucleoside triphosphate hydrolases"/>
    <property type="match status" value="1"/>
</dbReference>
<gene>
    <name evidence="11" type="primary">tsaE</name>
    <name evidence="11" type="ORF">GMD42_05630</name>
</gene>
<comment type="subcellular location">
    <subcellularLocation>
        <location evidence="1">Cytoplasm</location>
    </subcellularLocation>
</comment>
<comment type="similarity">
    <text evidence="2">Belongs to the TsaE family.</text>
</comment>
<evidence type="ECO:0000256" key="8">
    <source>
        <dbReference type="ARBA" id="ARBA00022840"/>
    </source>
</evidence>
<evidence type="ECO:0000256" key="6">
    <source>
        <dbReference type="ARBA" id="ARBA00022723"/>
    </source>
</evidence>
<protein>
    <recommendedName>
        <fullName evidence="3">tRNA threonylcarbamoyladenosine biosynthesis protein TsaE</fullName>
    </recommendedName>
    <alternativeName>
        <fullName evidence="10">t(6)A37 threonylcarbamoyladenosine biosynthesis protein TsaE</fullName>
    </alternativeName>
</protein>
<evidence type="ECO:0000256" key="5">
    <source>
        <dbReference type="ARBA" id="ARBA00022694"/>
    </source>
</evidence>
<comment type="caution">
    <text evidence="11">The sequence shown here is derived from an EMBL/GenBank/DDBJ whole genome shotgun (WGS) entry which is preliminary data.</text>
</comment>